<feature type="transmembrane region" description="Helical" evidence="1">
    <location>
        <begin position="231"/>
        <end position="254"/>
    </location>
</feature>
<keyword evidence="1" id="KW-1133">Transmembrane helix</keyword>
<sequence>MDTPYESSVTEAAAIRDLARQVASGHGGVHAGSPRHGWVLGTVVDEGARDFRYGPSSWEAGSVYVLRADGALMWSPFWVSSPSVPLDVDVVSALDRELQPLPDSKLSDLDRPNLADYEISHRDEAGVRFELGRRYQVVAQARGEMIVRALRAVDTPARTLDNTTVRRRARQAARSNRRERPLRILGTTLGLLLLAVPVWALTPVVAYVMASMFPGLYPTFFWAGKNREGDLYVLLAMLLPSMVLGLGAIGLALPYRDGEEVISPAAITGFAGGLVVLLYQACSGTGGQFSWFWPPLSAMVAHLGLGIHRRLRNR</sequence>
<dbReference type="EMBL" id="VMSD01000008">
    <property type="protein sequence ID" value="KAF0845299.1"/>
    <property type="molecule type" value="Genomic_DNA"/>
</dbReference>
<dbReference type="RefSeq" id="WP_157102142.1">
    <property type="nucleotide sequence ID" value="NZ_VMSD01000008.1"/>
</dbReference>
<evidence type="ECO:0000313" key="2">
    <source>
        <dbReference type="EMBL" id="KAF0845299.1"/>
    </source>
</evidence>
<keyword evidence="3" id="KW-1185">Reference proteome</keyword>
<protein>
    <submittedName>
        <fullName evidence="2">Uncharacterized protein</fullName>
    </submittedName>
</protein>
<feature type="transmembrane region" description="Helical" evidence="1">
    <location>
        <begin position="261"/>
        <end position="279"/>
    </location>
</feature>
<accession>A0ABQ6YIH2</accession>
<keyword evidence="1" id="KW-0472">Membrane</keyword>
<proteinExistence type="predicted"/>
<name>A0ABQ6YIH2_9NOCA</name>
<organism evidence="2 3">
    <name type="scientific">Nocardia caishijiensis</name>
    <dbReference type="NCBI Taxonomy" id="184756"/>
    <lineage>
        <taxon>Bacteria</taxon>
        <taxon>Bacillati</taxon>
        <taxon>Actinomycetota</taxon>
        <taxon>Actinomycetes</taxon>
        <taxon>Mycobacteriales</taxon>
        <taxon>Nocardiaceae</taxon>
        <taxon>Nocardia</taxon>
    </lineage>
</organism>
<feature type="transmembrane region" description="Helical" evidence="1">
    <location>
        <begin position="291"/>
        <end position="308"/>
    </location>
</feature>
<keyword evidence="1" id="KW-0812">Transmembrane</keyword>
<gene>
    <name evidence="2" type="ORF">FNL39_108107</name>
</gene>
<comment type="caution">
    <text evidence="2">The sequence shown here is derived from an EMBL/GenBank/DDBJ whole genome shotgun (WGS) entry which is preliminary data.</text>
</comment>
<dbReference type="Proteomes" id="UP000798951">
    <property type="component" value="Unassembled WGS sequence"/>
</dbReference>
<feature type="transmembrane region" description="Helical" evidence="1">
    <location>
        <begin position="184"/>
        <end position="211"/>
    </location>
</feature>
<reference evidence="2 3" key="1">
    <citation type="submission" date="2019-07" db="EMBL/GenBank/DDBJ databases">
        <title>Genomic Encyclopedia of Type Strains, Phase IV (KMG-IV): sequencing the most valuable type-strain genomes for metagenomic binning, comparative biology and taxonomic classification.</title>
        <authorList>
            <person name="Goeker M."/>
        </authorList>
    </citation>
    <scope>NUCLEOTIDE SEQUENCE [LARGE SCALE GENOMIC DNA]</scope>
    <source>
        <strain evidence="2 3">DSM 44831</strain>
    </source>
</reference>
<evidence type="ECO:0000256" key="1">
    <source>
        <dbReference type="SAM" id="Phobius"/>
    </source>
</evidence>
<evidence type="ECO:0000313" key="3">
    <source>
        <dbReference type="Proteomes" id="UP000798951"/>
    </source>
</evidence>